<gene>
    <name evidence="3" type="ORF">Pla133_38000</name>
</gene>
<keyword evidence="4" id="KW-1185">Reference proteome</keyword>
<feature type="region of interest" description="Disordered" evidence="1">
    <location>
        <begin position="153"/>
        <end position="175"/>
    </location>
</feature>
<name>A0A518BNZ5_9BACT</name>
<dbReference type="InterPro" id="IPR013784">
    <property type="entry name" value="Carb-bd-like_fold"/>
</dbReference>
<evidence type="ECO:0000313" key="3">
    <source>
        <dbReference type="EMBL" id="QDU68697.1"/>
    </source>
</evidence>
<proteinExistence type="predicted"/>
<dbReference type="GO" id="GO:0030246">
    <property type="term" value="F:carbohydrate binding"/>
    <property type="evidence" value="ECO:0007669"/>
    <property type="project" value="InterPro"/>
</dbReference>
<dbReference type="SUPFAM" id="SSF49452">
    <property type="entry name" value="Starch-binding domain-like"/>
    <property type="match status" value="3"/>
</dbReference>
<evidence type="ECO:0000256" key="1">
    <source>
        <dbReference type="SAM" id="MobiDB-lite"/>
    </source>
</evidence>
<protein>
    <submittedName>
        <fullName evidence="3">PEGA domain protein</fullName>
    </submittedName>
</protein>
<feature type="transmembrane region" description="Helical" evidence="2">
    <location>
        <begin position="63"/>
        <end position="87"/>
    </location>
</feature>
<dbReference type="Pfam" id="PF13620">
    <property type="entry name" value="CarboxypepD_reg"/>
    <property type="match status" value="2"/>
</dbReference>
<organism evidence="3 4">
    <name type="scientific">Engelhardtia mirabilis</name>
    <dbReference type="NCBI Taxonomy" id="2528011"/>
    <lineage>
        <taxon>Bacteria</taxon>
        <taxon>Pseudomonadati</taxon>
        <taxon>Planctomycetota</taxon>
        <taxon>Planctomycetia</taxon>
        <taxon>Planctomycetia incertae sedis</taxon>
        <taxon>Engelhardtia</taxon>
    </lineage>
</organism>
<reference evidence="3 4" key="1">
    <citation type="submission" date="2019-02" db="EMBL/GenBank/DDBJ databases">
        <title>Deep-cultivation of Planctomycetes and their phenomic and genomic characterization uncovers novel biology.</title>
        <authorList>
            <person name="Wiegand S."/>
            <person name="Jogler M."/>
            <person name="Boedeker C."/>
            <person name="Pinto D."/>
            <person name="Vollmers J."/>
            <person name="Rivas-Marin E."/>
            <person name="Kohn T."/>
            <person name="Peeters S.H."/>
            <person name="Heuer A."/>
            <person name="Rast P."/>
            <person name="Oberbeckmann S."/>
            <person name="Bunk B."/>
            <person name="Jeske O."/>
            <person name="Meyerdierks A."/>
            <person name="Storesund J.E."/>
            <person name="Kallscheuer N."/>
            <person name="Luecker S."/>
            <person name="Lage O.M."/>
            <person name="Pohl T."/>
            <person name="Merkel B.J."/>
            <person name="Hornburger P."/>
            <person name="Mueller R.-W."/>
            <person name="Bruemmer F."/>
            <person name="Labrenz M."/>
            <person name="Spormann A.M."/>
            <person name="Op den Camp H."/>
            <person name="Overmann J."/>
            <person name="Amann R."/>
            <person name="Jetten M.S.M."/>
            <person name="Mascher T."/>
            <person name="Medema M.H."/>
            <person name="Devos D.P."/>
            <person name="Kaster A.-K."/>
            <person name="Ovreas L."/>
            <person name="Rohde M."/>
            <person name="Galperin M.Y."/>
            <person name="Jogler C."/>
        </authorList>
    </citation>
    <scope>NUCLEOTIDE SEQUENCE [LARGE SCALE GENOMIC DNA]</scope>
    <source>
        <strain evidence="3 4">Pla133</strain>
    </source>
</reference>
<dbReference type="InterPro" id="IPR008969">
    <property type="entry name" value="CarboxyPept-like_regulatory"/>
</dbReference>
<feature type="region of interest" description="Disordered" evidence="1">
    <location>
        <begin position="101"/>
        <end position="129"/>
    </location>
</feature>
<dbReference type="RefSeq" id="WP_145067928.1">
    <property type="nucleotide sequence ID" value="NZ_CP036287.1"/>
</dbReference>
<keyword evidence="2" id="KW-0472">Membrane</keyword>
<dbReference type="SUPFAM" id="SSF49478">
    <property type="entry name" value="Cna protein B-type domain"/>
    <property type="match status" value="1"/>
</dbReference>
<sequence>MARGASGDGDRRGGDVLERNVERLLRRAWRPVEVSPDFRASLERRFVERAAQRWAPVVERPRYSAVGWAILAAAAALALLLGAGALLDGAAAPGGVGSGNDLALSDPGSTLGDGQSAGSPAEAADEADEIGSPRDFLAGLLDSVGDRRRLPAIPGINADGADEATDAASGEAEDPARLSIELSLPQGGPQPSSVRAVLLRSAQLPDVVDPILLPAWGGDEGSEAPDTTRRRTFSELDAGRHTLHVFAGGYAPWRGEVDLRPGGLLEVDVQLELGGRARGEVLDAATGAPIEGALILSEEDLPLQVIDAGLDRERDREVPAVVARSDAAGAFELAPLSTGKHRLRATAPGHAPVWIEVEIGARAAEDLRFELPAGGTVFGRTADEFGRPRVGAVVVSSYFESPGGTRKGFYGAAITDERGEYRIDGLPAGIHVVLLFETSEPEAPSAMLPLVLPAGGQRRVDFVPHDNGVALSGIVVDALGAPLAGHVITLSRSHVLESDAAVGDDDGIASWSAVTTDGEGRFRFERVAPGEYALYGAPKAGSEMVLYDEVDLRAGLDRSVRMSVGSASLGGRVTAADDGSPVPDSTLLLLCDDDRGRLVFAGRQLTGADGRFAFDGVRPRDYRLLVVPARPDLAATLVEDVRVELGVERTTLELTLEPGGTIEVECRDLEGRPIADVDVDLIDAGGLEVFDDGRFRTGPDGLSVIESVADGRWTVRVQAPGFARAERTILAVAGQTRRVEVTLVLDE</sequence>
<evidence type="ECO:0000313" key="4">
    <source>
        <dbReference type="Proteomes" id="UP000316921"/>
    </source>
</evidence>
<dbReference type="EMBL" id="CP036287">
    <property type="protein sequence ID" value="QDU68697.1"/>
    <property type="molecule type" value="Genomic_DNA"/>
</dbReference>
<evidence type="ECO:0000256" key="2">
    <source>
        <dbReference type="SAM" id="Phobius"/>
    </source>
</evidence>
<dbReference type="KEGG" id="pbap:Pla133_38000"/>
<dbReference type="Proteomes" id="UP000316921">
    <property type="component" value="Chromosome"/>
</dbReference>
<dbReference type="SUPFAM" id="SSF49464">
    <property type="entry name" value="Carboxypeptidase regulatory domain-like"/>
    <property type="match status" value="1"/>
</dbReference>
<keyword evidence="2" id="KW-0812">Transmembrane</keyword>
<accession>A0A518BNZ5</accession>
<dbReference type="Gene3D" id="2.60.40.1120">
    <property type="entry name" value="Carboxypeptidase-like, regulatory domain"/>
    <property type="match status" value="2"/>
</dbReference>
<dbReference type="AlphaFoldDB" id="A0A518BNZ5"/>
<keyword evidence="2" id="KW-1133">Transmembrane helix</keyword>